<organism evidence="2 3">
    <name type="scientific">Chiloscyllium punctatum</name>
    <name type="common">Brownbanded bambooshark</name>
    <name type="synonym">Hemiscyllium punctatum</name>
    <dbReference type="NCBI Taxonomy" id="137246"/>
    <lineage>
        <taxon>Eukaryota</taxon>
        <taxon>Metazoa</taxon>
        <taxon>Chordata</taxon>
        <taxon>Craniata</taxon>
        <taxon>Vertebrata</taxon>
        <taxon>Chondrichthyes</taxon>
        <taxon>Elasmobranchii</taxon>
        <taxon>Galeomorphii</taxon>
        <taxon>Galeoidea</taxon>
        <taxon>Orectolobiformes</taxon>
        <taxon>Hemiscylliidae</taxon>
        <taxon>Chiloscyllium</taxon>
    </lineage>
</organism>
<dbReference type="PANTHER" id="PTHR33663">
    <property type="entry name" value="COILED-COIL DOMAIN-CONTAINING PROTEIN 177"/>
    <property type="match status" value="1"/>
</dbReference>
<evidence type="ECO:0000256" key="1">
    <source>
        <dbReference type="SAM" id="MobiDB-lite"/>
    </source>
</evidence>
<gene>
    <name evidence="2" type="ORF">chiPu_0014076</name>
</gene>
<comment type="caution">
    <text evidence="2">The sequence shown here is derived from an EMBL/GenBank/DDBJ whole genome shotgun (WGS) entry which is preliminary data.</text>
</comment>
<dbReference type="EMBL" id="BEZZ01000720">
    <property type="protein sequence ID" value="GCC35590.1"/>
    <property type="molecule type" value="Genomic_DNA"/>
</dbReference>
<keyword evidence="3" id="KW-1185">Reference proteome</keyword>
<dbReference type="AlphaFoldDB" id="A0A401SYX4"/>
<dbReference type="STRING" id="137246.A0A401SYX4"/>
<dbReference type="OMA" id="YNFDCAA"/>
<feature type="compositionally biased region" description="Low complexity" evidence="1">
    <location>
        <begin position="1"/>
        <end position="13"/>
    </location>
</feature>
<accession>A0A401SYX4</accession>
<feature type="non-terminal residue" evidence="2">
    <location>
        <position position="1"/>
    </location>
</feature>
<feature type="region of interest" description="Disordered" evidence="1">
    <location>
        <begin position="1"/>
        <end position="34"/>
    </location>
</feature>
<feature type="compositionally biased region" description="Basic and acidic residues" evidence="1">
    <location>
        <begin position="378"/>
        <end position="388"/>
    </location>
</feature>
<dbReference type="InterPro" id="IPR029090">
    <property type="entry name" value="DUF4659"/>
</dbReference>
<dbReference type="PANTHER" id="PTHR33663:SF1">
    <property type="entry name" value="COILED-COIL DOMAIN-CONTAINING PROTEIN 177"/>
    <property type="match status" value="1"/>
</dbReference>
<feature type="compositionally biased region" description="Gly residues" evidence="1">
    <location>
        <begin position="160"/>
        <end position="170"/>
    </location>
</feature>
<reference evidence="2 3" key="1">
    <citation type="journal article" date="2018" name="Nat. Ecol. Evol.">
        <title>Shark genomes provide insights into elasmobranch evolution and the origin of vertebrates.</title>
        <authorList>
            <person name="Hara Y"/>
            <person name="Yamaguchi K"/>
            <person name="Onimaru K"/>
            <person name="Kadota M"/>
            <person name="Koyanagi M"/>
            <person name="Keeley SD"/>
            <person name="Tatsumi K"/>
            <person name="Tanaka K"/>
            <person name="Motone F"/>
            <person name="Kageyama Y"/>
            <person name="Nozu R"/>
            <person name="Adachi N"/>
            <person name="Nishimura O"/>
            <person name="Nakagawa R"/>
            <person name="Tanegashima C"/>
            <person name="Kiyatake I"/>
            <person name="Matsumoto R"/>
            <person name="Murakumo K"/>
            <person name="Nishida K"/>
            <person name="Terakita A"/>
            <person name="Kuratani S"/>
            <person name="Sato K"/>
            <person name="Hyodo S Kuraku.S."/>
        </authorList>
    </citation>
    <scope>NUCLEOTIDE SEQUENCE [LARGE SCALE GENOMIC DNA]</scope>
</reference>
<protein>
    <recommendedName>
        <fullName evidence="4">Coiled-coil domain-containing protein 177</fullName>
    </recommendedName>
</protein>
<dbReference type="Pfam" id="PF15558">
    <property type="entry name" value="DUF4659"/>
    <property type="match status" value="1"/>
</dbReference>
<dbReference type="OrthoDB" id="200110at2759"/>
<feature type="region of interest" description="Disordered" evidence="1">
    <location>
        <begin position="310"/>
        <end position="399"/>
    </location>
</feature>
<feature type="compositionally biased region" description="Basic and acidic residues" evidence="1">
    <location>
        <begin position="325"/>
        <end position="335"/>
    </location>
</feature>
<evidence type="ECO:0000313" key="2">
    <source>
        <dbReference type="EMBL" id="GCC35590.1"/>
    </source>
</evidence>
<sequence length="704" mass="80462">AAASSAGMVQAAGDASAEPPGASPGGVPRRQESPMFRLDLDNFDSSEAEGSRYVLTSPRSLEACARCGVRPVELLHRGVNEFARGAPGRSMRVASGLYEVYERDRRRKLRDCRQEREKIIREEEEEEEEGRGRRRAGGGGLLRNSLPPSPSPGRARSLGLGLGLGLGPGPGRSRSQSVDQLQRKPPAGGEVASSDSGASSCSSAAAREAGAWSGASAAAAAPRGRPVPAWGLGKSLSLGDLCQSPETAQRVARLAREVRRSARAEVPARDRKIAALMLARHQEEELLSSRSHRTHVEWEARRRREAARREAEERERQSALRHGQRAWESRREARRSQLSREQGEAASVRQQRSALHEEKWRLLAGSQERQRRGRREHARLEARERKAQQEQQLRAQELEDEAGEQLRGRLLHQKLALAGHKKAEKEQRQAEQRKLANAVERLKHEAALREISREVEMERKVLRRSLEQKLARSQEKREQLVEKRNRELRERASREELQIRRARVAAEQHEREHQQHLEALARAADRRLQHATQAAQEKIHEVSRRAVESRAERERVHRLNRMKLREDEECKRREIQDSITRKLEKSERIFRERQVALENSRSLARASFQIRDKVRLEINTRTFDKMALEAELHAHLDKKPECMVYWRDHADATTIDEWTPCRNRQTGMFPSNWGILQWSGTFSLQSLSKRPPRWPSRCTTMQNR</sequence>
<feature type="compositionally biased region" description="Low complexity" evidence="1">
    <location>
        <begin position="187"/>
        <end position="201"/>
    </location>
</feature>
<proteinExistence type="predicted"/>
<name>A0A401SYX4_CHIPU</name>
<feature type="region of interest" description="Disordered" evidence="1">
    <location>
        <begin position="123"/>
        <end position="201"/>
    </location>
</feature>
<dbReference type="Proteomes" id="UP000287033">
    <property type="component" value="Unassembled WGS sequence"/>
</dbReference>
<evidence type="ECO:0008006" key="4">
    <source>
        <dbReference type="Google" id="ProtNLM"/>
    </source>
</evidence>
<feature type="compositionally biased region" description="Low complexity" evidence="1">
    <location>
        <begin position="142"/>
        <end position="159"/>
    </location>
</feature>
<evidence type="ECO:0000313" key="3">
    <source>
        <dbReference type="Proteomes" id="UP000287033"/>
    </source>
</evidence>